<keyword evidence="2" id="KW-1185">Reference proteome</keyword>
<dbReference type="Proteomes" id="UP000236151">
    <property type="component" value="Unassembled WGS sequence"/>
</dbReference>
<sequence length="145" mass="17436">MCYSFDGTILERTYANNFVMPIYIDETTIKGFHFEYVAEIHIQEVGSTMIRTENFLDLMSLVEFFINKHSNLISEEALEKFKRDERKILTNAINKTKELFEIEISKLDEAEKWFIHTFLFYIRYDTIKKRFSEKYANLLYANQQI</sequence>
<dbReference type="OrthoDB" id="9863219at2"/>
<protein>
    <submittedName>
        <fullName evidence="1">Uncharacterized protein</fullName>
    </submittedName>
</protein>
<comment type="caution">
    <text evidence="1">The sequence shown here is derived from an EMBL/GenBank/DDBJ whole genome shotgun (WGS) entry which is preliminary data.</text>
</comment>
<dbReference type="KEGG" id="cthd:CDO33_17585"/>
<proteinExistence type="predicted"/>
<dbReference type="RefSeq" id="WP_031517644.1">
    <property type="nucleotide sequence ID" value="NZ_CP021850.1"/>
</dbReference>
<name>A0A2K2FBB5_9CLOT</name>
<evidence type="ECO:0000313" key="2">
    <source>
        <dbReference type="Proteomes" id="UP000236151"/>
    </source>
</evidence>
<evidence type="ECO:0000313" key="1">
    <source>
        <dbReference type="EMBL" id="PNT96079.1"/>
    </source>
</evidence>
<reference evidence="1 2" key="1">
    <citation type="submission" date="2017-06" db="EMBL/GenBank/DDBJ databases">
        <title>Investigating the central metabolism of Clostridium thermosuccinogenes.</title>
        <authorList>
            <person name="Koendjbiharie J.G."/>
            <person name="van Kranenburg R."/>
        </authorList>
    </citation>
    <scope>NUCLEOTIDE SEQUENCE [LARGE SCALE GENOMIC DNA]</scope>
    <source>
        <strain evidence="1 2">DSM 5806</strain>
    </source>
</reference>
<gene>
    <name evidence="1" type="ORF">CDQ84_15915</name>
</gene>
<dbReference type="AlphaFoldDB" id="A0A2K2FBB5"/>
<organism evidence="1 2">
    <name type="scientific">Clostridium thermosuccinogenes</name>
    <dbReference type="NCBI Taxonomy" id="84032"/>
    <lineage>
        <taxon>Bacteria</taxon>
        <taxon>Bacillati</taxon>
        <taxon>Bacillota</taxon>
        <taxon>Clostridia</taxon>
        <taxon>Eubacteriales</taxon>
        <taxon>Clostridiaceae</taxon>
        <taxon>Clostridium</taxon>
    </lineage>
</organism>
<accession>A0A2K2FBB5</accession>
<dbReference type="EMBL" id="NIOJ01000054">
    <property type="protein sequence ID" value="PNT96079.1"/>
    <property type="molecule type" value="Genomic_DNA"/>
</dbReference>